<evidence type="ECO:0000256" key="1">
    <source>
        <dbReference type="ARBA" id="ARBA00022527"/>
    </source>
</evidence>
<sequence length="758" mass="85887">MYNAKLSINALEEDDESIIPASLSSVTPRGFVDYHTFKQMHVKSRLLSPYKVFKRATVQYNQVIELINPTFKTDFIFIPRRTLTNPREPSKNSGYDNIHDDYILRVKGILGDIEKYEILDLMGQGTFGQVVMCKTLRTGELVAIKVIKNQYSYHAQGEKEIAILSQLKSRPNDKDRFLQLRQSFVFRGHLCAVFELLSISLHKVLSQRPGRPNLAIKDIQKMSFNILETLALLKDMRIIHTDLKPDNILLKRFDDIHDVKLIDYGSAMLENGELNYCIQTAFYRSPEVILQAGITCAIDMWSFGCFVAELYTGRPLFPSGNEATLIHMMISCLKCLPPDDMLQIGKKSNSFFDIKSAQNSQTKLKDLVNAPHDMPISNTTLKDRIMGLISSDKDEDDDDDDSLIDNFQEMTDKENLYDFLKNILVFDPKIRFTPEMALQHRFITSAMGNKLVRPSLNHSISAEPQIQRPGMQQMSKSTGALTSEMICASLAKVVATSSSLNTSRTTEDSSDILTPNNSQINFQKGLALQDGLTIRASTISPHATIAPETSIKNVASPPLKSILKKPQKSITPIALIPSISSPIQRQQENTLDRKVAFLHQSRPNSTSQLSDQSNTQQLAILDDPIPEIVNVNGNNTNMYNQNYTTQQHSYMTQQYGQQLMAYIAQTTQNTTTQPAIASSNYALSPPYSNANLPYIYQQAQQLQQHIISPNYAAYPYQHQHQQQQQYQQQQQHQHQQHQQKHLQSPLLMYSINDSHHSP</sequence>
<dbReference type="SMART" id="SM00220">
    <property type="entry name" value="S_TKc"/>
    <property type="match status" value="1"/>
</dbReference>
<keyword evidence="5" id="KW-0067">ATP-binding</keyword>
<dbReference type="OrthoDB" id="9332038at2759"/>
<dbReference type="Proteomes" id="UP000650833">
    <property type="component" value="Unassembled WGS sequence"/>
</dbReference>
<dbReference type="InterPro" id="IPR008271">
    <property type="entry name" value="Ser/Thr_kinase_AS"/>
</dbReference>
<dbReference type="InterPro" id="IPR000719">
    <property type="entry name" value="Prot_kinase_dom"/>
</dbReference>
<evidence type="ECO:0000256" key="2">
    <source>
        <dbReference type="ARBA" id="ARBA00022679"/>
    </source>
</evidence>
<feature type="region of interest" description="Disordered" evidence="6">
    <location>
        <begin position="716"/>
        <end position="742"/>
    </location>
</feature>
<evidence type="ECO:0000256" key="6">
    <source>
        <dbReference type="SAM" id="MobiDB-lite"/>
    </source>
</evidence>
<dbReference type="EMBL" id="JAEPRC010000208">
    <property type="protein sequence ID" value="KAG2204098.1"/>
    <property type="molecule type" value="Genomic_DNA"/>
</dbReference>
<gene>
    <name evidence="8" type="ORF">INT46_011110</name>
</gene>
<dbReference type="PROSITE" id="PS50011">
    <property type="entry name" value="PROTEIN_KINASE_DOM"/>
    <property type="match status" value="1"/>
</dbReference>
<reference evidence="8" key="1">
    <citation type="submission" date="2020-12" db="EMBL/GenBank/DDBJ databases">
        <title>Metabolic potential, ecology and presence of endohyphal bacteria is reflected in genomic diversity of Mucoromycotina.</title>
        <authorList>
            <person name="Muszewska A."/>
            <person name="Okrasinska A."/>
            <person name="Steczkiewicz K."/>
            <person name="Drgas O."/>
            <person name="Orlowska M."/>
            <person name="Perlinska-Lenart U."/>
            <person name="Aleksandrzak-Piekarczyk T."/>
            <person name="Szatraj K."/>
            <person name="Zielenkiewicz U."/>
            <person name="Pilsyk S."/>
            <person name="Malc E."/>
            <person name="Mieczkowski P."/>
            <person name="Kruszewska J.S."/>
            <person name="Biernat P."/>
            <person name="Pawlowska J."/>
        </authorList>
    </citation>
    <scope>NUCLEOTIDE SEQUENCE</scope>
    <source>
        <strain evidence="8">CBS 226.32</strain>
    </source>
</reference>
<comment type="caution">
    <text evidence="8">The sequence shown here is derived from an EMBL/GenBank/DDBJ whole genome shotgun (WGS) entry which is preliminary data.</text>
</comment>
<feature type="compositionally biased region" description="Low complexity" evidence="6">
    <location>
        <begin position="716"/>
        <end position="733"/>
    </location>
</feature>
<dbReference type="GO" id="GO:0005524">
    <property type="term" value="F:ATP binding"/>
    <property type="evidence" value="ECO:0007669"/>
    <property type="project" value="UniProtKB-KW"/>
</dbReference>
<evidence type="ECO:0000313" key="8">
    <source>
        <dbReference type="EMBL" id="KAG2204098.1"/>
    </source>
</evidence>
<proteinExistence type="predicted"/>
<keyword evidence="3" id="KW-0547">Nucleotide-binding</keyword>
<evidence type="ECO:0000259" key="7">
    <source>
        <dbReference type="PROSITE" id="PS50011"/>
    </source>
</evidence>
<evidence type="ECO:0000256" key="5">
    <source>
        <dbReference type="ARBA" id="ARBA00022840"/>
    </source>
</evidence>
<dbReference type="SUPFAM" id="SSF56112">
    <property type="entry name" value="Protein kinase-like (PK-like)"/>
    <property type="match status" value="1"/>
</dbReference>
<keyword evidence="1" id="KW-0723">Serine/threonine-protein kinase</keyword>
<dbReference type="GO" id="GO:0004674">
    <property type="term" value="F:protein serine/threonine kinase activity"/>
    <property type="evidence" value="ECO:0007669"/>
    <property type="project" value="UniProtKB-KW"/>
</dbReference>
<dbReference type="PANTHER" id="PTHR24058">
    <property type="entry name" value="DUAL SPECIFICITY PROTEIN KINASE"/>
    <property type="match status" value="1"/>
</dbReference>
<dbReference type="Pfam" id="PF00069">
    <property type="entry name" value="Pkinase"/>
    <property type="match status" value="1"/>
</dbReference>
<dbReference type="InterPro" id="IPR050494">
    <property type="entry name" value="Ser_Thr_dual-spec_kinase"/>
</dbReference>
<dbReference type="InterPro" id="IPR011009">
    <property type="entry name" value="Kinase-like_dom_sf"/>
</dbReference>
<dbReference type="AlphaFoldDB" id="A0A8H7V5F9"/>
<dbReference type="GO" id="GO:0005737">
    <property type="term" value="C:cytoplasm"/>
    <property type="evidence" value="ECO:0007669"/>
    <property type="project" value="TreeGrafter"/>
</dbReference>
<dbReference type="Gene3D" id="3.30.200.20">
    <property type="entry name" value="Phosphorylase Kinase, domain 1"/>
    <property type="match status" value="1"/>
</dbReference>
<dbReference type="PROSITE" id="PS00108">
    <property type="entry name" value="PROTEIN_KINASE_ST"/>
    <property type="match status" value="1"/>
</dbReference>
<keyword evidence="4" id="KW-0418">Kinase</keyword>
<evidence type="ECO:0000256" key="4">
    <source>
        <dbReference type="ARBA" id="ARBA00022777"/>
    </source>
</evidence>
<dbReference type="Gene3D" id="1.10.510.10">
    <property type="entry name" value="Transferase(Phosphotransferase) domain 1"/>
    <property type="match status" value="1"/>
</dbReference>
<evidence type="ECO:0000256" key="3">
    <source>
        <dbReference type="ARBA" id="ARBA00022741"/>
    </source>
</evidence>
<protein>
    <recommendedName>
        <fullName evidence="7">Protein kinase domain-containing protein</fullName>
    </recommendedName>
</protein>
<feature type="domain" description="Protein kinase" evidence="7">
    <location>
        <begin position="116"/>
        <end position="443"/>
    </location>
</feature>
<keyword evidence="2" id="KW-0808">Transferase</keyword>
<name>A0A8H7V5F9_9FUNG</name>
<accession>A0A8H7V5F9</accession>
<organism evidence="8 9">
    <name type="scientific">Mucor plumbeus</name>
    <dbReference type="NCBI Taxonomy" id="97098"/>
    <lineage>
        <taxon>Eukaryota</taxon>
        <taxon>Fungi</taxon>
        <taxon>Fungi incertae sedis</taxon>
        <taxon>Mucoromycota</taxon>
        <taxon>Mucoromycotina</taxon>
        <taxon>Mucoromycetes</taxon>
        <taxon>Mucorales</taxon>
        <taxon>Mucorineae</taxon>
        <taxon>Mucoraceae</taxon>
        <taxon>Mucor</taxon>
    </lineage>
</organism>
<keyword evidence="9" id="KW-1185">Reference proteome</keyword>
<evidence type="ECO:0000313" key="9">
    <source>
        <dbReference type="Proteomes" id="UP000650833"/>
    </source>
</evidence>
<dbReference type="PANTHER" id="PTHR24058:SF17">
    <property type="entry name" value="HOMEODOMAIN INTERACTING PROTEIN KINASE, ISOFORM D"/>
    <property type="match status" value="1"/>
</dbReference>
<dbReference type="GO" id="GO:0004713">
    <property type="term" value="F:protein tyrosine kinase activity"/>
    <property type="evidence" value="ECO:0007669"/>
    <property type="project" value="TreeGrafter"/>
</dbReference>